<evidence type="ECO:0000256" key="1">
    <source>
        <dbReference type="SAM" id="MobiDB-lite"/>
    </source>
</evidence>
<comment type="caution">
    <text evidence="2">The sequence shown here is derived from an EMBL/GenBank/DDBJ whole genome shotgun (WGS) entry which is preliminary data.</text>
</comment>
<feature type="region of interest" description="Disordered" evidence="1">
    <location>
        <begin position="74"/>
        <end position="99"/>
    </location>
</feature>
<gene>
    <name evidence="2" type="ORF">GWC95_00550</name>
</gene>
<dbReference type="Proteomes" id="UP000753802">
    <property type="component" value="Unassembled WGS sequence"/>
</dbReference>
<sequence>MANECKMEFYFRRADIEKLLAKNPAAKGIIVSHEVVQEKPRGSMQTLNLVKISARVDPAPNKKTAAKTVKKTASKLLGDPGDPGEPAQGCPYPPGCTQG</sequence>
<evidence type="ECO:0000313" key="3">
    <source>
        <dbReference type="Proteomes" id="UP000753802"/>
    </source>
</evidence>
<dbReference type="EMBL" id="JAACJS010000002">
    <property type="protein sequence ID" value="NCI48389.1"/>
    <property type="molecule type" value="Genomic_DNA"/>
</dbReference>
<accession>A0ABW9ZMU9</accession>
<protein>
    <submittedName>
        <fullName evidence="2">Uncharacterized protein</fullName>
    </submittedName>
</protein>
<evidence type="ECO:0000313" key="2">
    <source>
        <dbReference type="EMBL" id="NCI48389.1"/>
    </source>
</evidence>
<name>A0ABW9ZMU9_9BACT</name>
<reference evidence="2 3" key="1">
    <citation type="submission" date="2020-01" db="EMBL/GenBank/DDBJ databases">
        <title>Genome analysis.</title>
        <authorList>
            <person name="Wu S."/>
            <person name="Wang G."/>
        </authorList>
    </citation>
    <scope>NUCLEOTIDE SEQUENCE [LARGE SCALE GENOMIC DNA]</scope>
    <source>
        <strain evidence="2 3">SYL130</strain>
    </source>
</reference>
<organism evidence="2 3">
    <name type="scientific">Sediminibacterium roseum</name>
    <dbReference type="NCBI Taxonomy" id="1978412"/>
    <lineage>
        <taxon>Bacteria</taxon>
        <taxon>Pseudomonadati</taxon>
        <taxon>Bacteroidota</taxon>
        <taxon>Chitinophagia</taxon>
        <taxon>Chitinophagales</taxon>
        <taxon>Chitinophagaceae</taxon>
        <taxon>Sediminibacterium</taxon>
    </lineage>
</organism>
<keyword evidence="3" id="KW-1185">Reference proteome</keyword>
<proteinExistence type="predicted"/>
<dbReference type="RefSeq" id="WP_161816720.1">
    <property type="nucleotide sequence ID" value="NZ_JAACJS010000002.1"/>
</dbReference>